<dbReference type="Proteomes" id="UP000441032">
    <property type="component" value="Unassembled WGS sequence"/>
</dbReference>
<organism evidence="1 2">
    <name type="scientific">Ralstonia pickettii</name>
    <name type="common">Burkholderia pickettii</name>
    <dbReference type="NCBI Taxonomy" id="329"/>
    <lineage>
        <taxon>Bacteria</taxon>
        <taxon>Pseudomonadati</taxon>
        <taxon>Pseudomonadota</taxon>
        <taxon>Betaproteobacteria</taxon>
        <taxon>Burkholderiales</taxon>
        <taxon>Burkholderiaceae</taxon>
        <taxon>Ralstonia</taxon>
    </lineage>
</organism>
<dbReference type="InterPro" id="IPR024422">
    <property type="entry name" value="Protein_unknown_function_OB"/>
</dbReference>
<gene>
    <name evidence="1" type="ORF">GJQ57_12635</name>
</gene>
<evidence type="ECO:0008006" key="3">
    <source>
        <dbReference type="Google" id="ProtNLM"/>
    </source>
</evidence>
<comment type="caution">
    <text evidence="1">The sequence shown here is derived from an EMBL/GenBank/DDBJ whole genome shotgun (WGS) entry which is preliminary data.</text>
</comment>
<protein>
    <recommendedName>
        <fullName evidence="3">tRNA_anti-like</fullName>
    </recommendedName>
</protein>
<sequence>MKVVKWLFGLAIAAIVIGVLSDLTDPKPKPGSVSTAGSAIEVAEAAEPPLPVKAQALFAAYEDNEVAADQKYKGKSLLVTGTVQSIDKDFTDSIVVKLASGNPFMAVHAYLDDQHAAMAASLKKGAKVALVCVGEGRIVGSPMLKGCGPKG</sequence>
<evidence type="ECO:0000313" key="2">
    <source>
        <dbReference type="Proteomes" id="UP000441032"/>
    </source>
</evidence>
<dbReference type="AlphaFoldDB" id="A0A7X2HN76"/>
<reference evidence="1 2" key="1">
    <citation type="submission" date="2019-11" db="EMBL/GenBank/DDBJ databases">
        <title>Phenotypic characterization of an OXA-22 and OXA-60 co-producing Ralstonia pickettii clinical strain.</title>
        <authorList>
            <person name="He F."/>
        </authorList>
    </citation>
    <scope>NUCLEOTIDE SEQUENCE [LARGE SCALE GENOMIC DNA]</scope>
    <source>
        <strain evidence="1 2">PSLESD1</strain>
    </source>
</reference>
<name>A0A7X2HN76_RALPI</name>
<evidence type="ECO:0000313" key="1">
    <source>
        <dbReference type="EMBL" id="MRS99491.1"/>
    </source>
</evidence>
<dbReference type="Pfam" id="PF12869">
    <property type="entry name" value="tRNA_anti-like"/>
    <property type="match status" value="1"/>
</dbReference>
<accession>A0A7X2HN76</accession>
<dbReference type="EMBL" id="WJYN01000004">
    <property type="protein sequence ID" value="MRS99491.1"/>
    <property type="molecule type" value="Genomic_DNA"/>
</dbReference>
<proteinExistence type="predicted"/>
<dbReference type="RefSeq" id="WP_154207055.1">
    <property type="nucleotide sequence ID" value="NZ_WJYN01000004.1"/>
</dbReference>